<dbReference type="PROSITE" id="PS00668">
    <property type="entry name" value="COMPLEX1_ND1_2"/>
    <property type="match status" value="1"/>
</dbReference>
<reference evidence="6" key="1">
    <citation type="submission" date="2018-05" db="EMBL/GenBank/DDBJ databases">
        <authorList>
            <person name="Lanie J.A."/>
            <person name="Ng W.-L."/>
            <person name="Kazmierczak K.M."/>
            <person name="Andrzejewski T.M."/>
            <person name="Davidsen T.M."/>
            <person name="Wayne K.J."/>
            <person name="Tettelin H."/>
            <person name="Glass J.I."/>
            <person name="Rusch D."/>
            <person name="Podicherti R."/>
            <person name="Tsui H.-C.T."/>
            <person name="Winkler M.E."/>
        </authorList>
    </citation>
    <scope>NUCLEOTIDE SEQUENCE</scope>
</reference>
<evidence type="ECO:0008006" key="7">
    <source>
        <dbReference type="Google" id="ProtNLM"/>
    </source>
</evidence>
<feature type="non-terminal residue" evidence="6">
    <location>
        <position position="394"/>
    </location>
</feature>
<dbReference type="PANTHER" id="PTHR11432:SF3">
    <property type="entry name" value="NADH-UBIQUINONE OXIDOREDUCTASE CHAIN 1"/>
    <property type="match status" value="1"/>
</dbReference>
<keyword evidence="2 5" id="KW-0812">Transmembrane</keyword>
<feature type="transmembrane region" description="Helical" evidence="5">
    <location>
        <begin position="78"/>
        <end position="100"/>
    </location>
</feature>
<evidence type="ECO:0000256" key="4">
    <source>
        <dbReference type="ARBA" id="ARBA00023136"/>
    </source>
</evidence>
<dbReference type="NCBIfam" id="NF004741">
    <property type="entry name" value="PRK06076.1-2"/>
    <property type="match status" value="1"/>
</dbReference>
<feature type="transmembrane region" description="Helical" evidence="5">
    <location>
        <begin position="268"/>
        <end position="285"/>
    </location>
</feature>
<dbReference type="GO" id="GO:0016020">
    <property type="term" value="C:membrane"/>
    <property type="evidence" value="ECO:0007669"/>
    <property type="project" value="UniProtKB-SubCell"/>
</dbReference>
<dbReference type="GO" id="GO:0003954">
    <property type="term" value="F:NADH dehydrogenase activity"/>
    <property type="evidence" value="ECO:0007669"/>
    <property type="project" value="TreeGrafter"/>
</dbReference>
<dbReference type="InterPro" id="IPR001694">
    <property type="entry name" value="NADH_UbQ_OxRdtase_su1/FPO"/>
</dbReference>
<protein>
    <recommendedName>
        <fullName evidence="7">NADH-quinone oxidoreductase subunit H</fullName>
    </recommendedName>
</protein>
<feature type="transmembrane region" description="Helical" evidence="5">
    <location>
        <begin position="156"/>
        <end position="177"/>
    </location>
</feature>
<dbReference type="Pfam" id="PF00146">
    <property type="entry name" value="NADHdh"/>
    <property type="match status" value="1"/>
</dbReference>
<feature type="transmembrane region" description="Helical" evidence="5">
    <location>
        <begin position="183"/>
        <end position="201"/>
    </location>
</feature>
<feature type="transmembrane region" description="Helical" evidence="5">
    <location>
        <begin position="233"/>
        <end position="256"/>
    </location>
</feature>
<evidence type="ECO:0000256" key="3">
    <source>
        <dbReference type="ARBA" id="ARBA00022989"/>
    </source>
</evidence>
<evidence type="ECO:0000256" key="5">
    <source>
        <dbReference type="SAM" id="Phobius"/>
    </source>
</evidence>
<comment type="subcellular location">
    <subcellularLocation>
        <location evidence="1">Membrane</location>
        <topology evidence="1">Multi-pass membrane protein</topology>
    </subcellularLocation>
</comment>
<accession>A0A382F738</accession>
<keyword evidence="4 5" id="KW-0472">Membrane</keyword>
<dbReference type="HAMAP" id="MF_01350">
    <property type="entry name" value="NDH1_NuoH"/>
    <property type="match status" value="1"/>
</dbReference>
<dbReference type="GO" id="GO:0009060">
    <property type="term" value="P:aerobic respiration"/>
    <property type="evidence" value="ECO:0007669"/>
    <property type="project" value="TreeGrafter"/>
</dbReference>
<proteinExistence type="inferred from homology"/>
<evidence type="ECO:0000313" key="6">
    <source>
        <dbReference type="EMBL" id="SVB58770.1"/>
    </source>
</evidence>
<feature type="transmembrane region" description="Helical" evidence="5">
    <location>
        <begin position="348"/>
        <end position="371"/>
    </location>
</feature>
<evidence type="ECO:0000256" key="2">
    <source>
        <dbReference type="ARBA" id="ARBA00022692"/>
    </source>
</evidence>
<sequence>MGWSAGLLAGISISFLIINVMVMSTAFYTWFERRMIGRFQVRRGPNRNGPFGILQPFADVLKLIMKEDTIPDAADKPVFTLAPIALLAPTLMIMIVIPFGTYASDQAFLSNLNIGILFIVGVTSVNSIAIFMAGWGSRNKYAILGSMRGAAMLISYEIPMALGITSVLLLSGSLAMTEIVRSQSVWFILVMPMGFFVFMAASTAEMSRTPFDQIEAESELGSGYNTEYSGIKFAVLFLAEFMAPIVTAAVVTTLFLGGSQGFEFLPGGIWFAIKMFVLIFLLLWVRSTWPRLRIDQIMGFAWKTLFGLGLFNIFLVAIETGLAGKFEQVIKITDETGKVVSTSLTTDYMLIMAGVNWIVTIIAFVILANFVGKKKYHRPEPTASPLANMGAGGD</sequence>
<gene>
    <name evidence="6" type="ORF">METZ01_LOCUS211624</name>
</gene>
<evidence type="ECO:0000256" key="1">
    <source>
        <dbReference type="ARBA" id="ARBA00004141"/>
    </source>
</evidence>
<dbReference type="InterPro" id="IPR018086">
    <property type="entry name" value="NADH_UbQ_OxRdtase_su1_CS"/>
</dbReference>
<dbReference type="EMBL" id="UINC01048344">
    <property type="protein sequence ID" value="SVB58770.1"/>
    <property type="molecule type" value="Genomic_DNA"/>
</dbReference>
<keyword evidence="3 5" id="KW-1133">Transmembrane helix</keyword>
<feature type="transmembrane region" description="Helical" evidence="5">
    <location>
        <begin position="6"/>
        <end position="31"/>
    </location>
</feature>
<name>A0A382F738_9ZZZZ</name>
<dbReference type="PANTHER" id="PTHR11432">
    <property type="entry name" value="NADH DEHYDROGENASE SUBUNIT 1"/>
    <property type="match status" value="1"/>
</dbReference>
<feature type="transmembrane region" description="Helical" evidence="5">
    <location>
        <begin position="297"/>
        <end position="318"/>
    </location>
</feature>
<feature type="transmembrane region" description="Helical" evidence="5">
    <location>
        <begin position="112"/>
        <end position="135"/>
    </location>
</feature>
<dbReference type="AlphaFoldDB" id="A0A382F738"/>
<organism evidence="6">
    <name type="scientific">marine metagenome</name>
    <dbReference type="NCBI Taxonomy" id="408172"/>
    <lineage>
        <taxon>unclassified sequences</taxon>
        <taxon>metagenomes</taxon>
        <taxon>ecological metagenomes</taxon>
    </lineage>
</organism>